<evidence type="ECO:0000256" key="4">
    <source>
        <dbReference type="ARBA" id="ARBA00023136"/>
    </source>
</evidence>
<dbReference type="CDD" id="cd07020">
    <property type="entry name" value="Clp_protease_NfeD_1"/>
    <property type="match status" value="1"/>
</dbReference>
<keyword evidence="3 5" id="KW-1133">Transmembrane helix</keyword>
<dbReference type="SUPFAM" id="SSF141322">
    <property type="entry name" value="NfeD domain-like"/>
    <property type="match status" value="1"/>
</dbReference>
<dbReference type="PANTHER" id="PTHR33507:SF4">
    <property type="entry name" value="NODULATION COMPETITIVENESS PROTEIN NFED"/>
    <property type="match status" value="1"/>
</dbReference>
<evidence type="ECO:0000313" key="10">
    <source>
        <dbReference type="Proteomes" id="UP000177701"/>
    </source>
</evidence>
<dbReference type="InterPro" id="IPR056739">
    <property type="entry name" value="NfeD_membrane"/>
</dbReference>
<dbReference type="FunFam" id="3.90.226.10:FF:000089">
    <property type="entry name" value="Membrane-bound serine protease"/>
    <property type="match status" value="1"/>
</dbReference>
<keyword evidence="9" id="KW-0645">Protease</keyword>
<feature type="transmembrane region" description="Helical" evidence="5">
    <location>
        <begin position="233"/>
        <end position="256"/>
    </location>
</feature>
<accession>A0A1F5A6F0</accession>
<feature type="domain" description="NfeD-like C-terminal" evidence="6">
    <location>
        <begin position="375"/>
        <end position="430"/>
    </location>
</feature>
<dbReference type="InterPro" id="IPR052165">
    <property type="entry name" value="Membrane_assoc_protease"/>
</dbReference>
<organism evidence="9 10">
    <name type="scientific">Candidatus Sediminicultor quintus</name>
    <dbReference type="NCBI Taxonomy" id="1797291"/>
    <lineage>
        <taxon>Bacteria</taxon>
        <taxon>Pseudomonadati</taxon>
        <taxon>Atribacterota</taxon>
        <taxon>Candidatus Phoenicimicrobiia</taxon>
        <taxon>Candidatus Pheonicimicrobiales</taxon>
        <taxon>Candidatus Phoenicimicrobiaceae</taxon>
        <taxon>Candidatus Sediminicultor</taxon>
    </lineage>
</organism>
<keyword evidence="9" id="KW-0378">Hydrolase</keyword>
<evidence type="ECO:0000256" key="3">
    <source>
        <dbReference type="ARBA" id="ARBA00022989"/>
    </source>
</evidence>
<dbReference type="GO" id="GO:0016020">
    <property type="term" value="C:membrane"/>
    <property type="evidence" value="ECO:0007669"/>
    <property type="project" value="UniProtKB-SubCell"/>
</dbReference>
<feature type="domain" description="NfeD integral membrane" evidence="7">
    <location>
        <begin position="242"/>
        <end position="360"/>
    </location>
</feature>
<evidence type="ECO:0000256" key="1">
    <source>
        <dbReference type="ARBA" id="ARBA00004141"/>
    </source>
</evidence>
<reference evidence="9 10" key="1">
    <citation type="journal article" date="2016" name="Nat. Commun.">
        <title>Thousands of microbial genomes shed light on interconnected biogeochemical processes in an aquifer system.</title>
        <authorList>
            <person name="Anantharaman K."/>
            <person name="Brown C.T."/>
            <person name="Hug L.A."/>
            <person name="Sharon I."/>
            <person name="Castelle C.J."/>
            <person name="Probst A.J."/>
            <person name="Thomas B.C."/>
            <person name="Singh A."/>
            <person name="Wilkins M.J."/>
            <person name="Karaoz U."/>
            <person name="Brodie E.L."/>
            <person name="Williams K.H."/>
            <person name="Hubbard S.S."/>
            <person name="Banfield J.F."/>
        </authorList>
    </citation>
    <scope>NUCLEOTIDE SEQUENCE [LARGE SCALE GENOMIC DNA]</scope>
</reference>
<dbReference type="Pfam" id="PF25145">
    <property type="entry name" value="NfeD1b_N"/>
    <property type="match status" value="1"/>
</dbReference>
<comment type="caution">
    <text evidence="9">The sequence shown here is derived from an EMBL/GenBank/DDBJ whole genome shotgun (WGS) entry which is preliminary data.</text>
</comment>
<dbReference type="SUPFAM" id="SSF52096">
    <property type="entry name" value="ClpP/crotonase"/>
    <property type="match status" value="1"/>
</dbReference>
<gene>
    <name evidence="9" type="ORF">A2V47_00505</name>
</gene>
<evidence type="ECO:0000259" key="6">
    <source>
        <dbReference type="Pfam" id="PF01957"/>
    </source>
</evidence>
<sequence>MKTKIIIFFLVLLFVFYYCLTENYATPKPIIYLLQLNGIINPITSQYVVGGIEDAEKEEAECLILQLDTPGGLDTSMRDIIKKMLNSTIPIIVYVSPPGGRAASAGVFITLASNIAAMAPGTNIGAAHPVAMGAEEINEEMKAKMVNDAAAYIKSIAEKRGRNVQWAEKAVRESASITEQEAIEIGVIEFIANDVEELIEIIDGVRVTTASETKILKTKGAEIIPVKMTFKDLFLHSLTNPNIAYILLFLGIYGILGEFSNPGSFFPGIVGGISLILAFVAFQSIPINYGGLLLIIFGIVLFVIEVYTPTFGLLTAGGVTSLILGSFMLSKSTAPFLRISLGLIISMSLVTAIFFIFALSKGIKIQWKKPVTGREGLLGKVGIAKTDLTPEGTIFIHGERWQASTKGERIKEGEEVEVLELRGLQLIVKKYIRKE</sequence>
<dbReference type="Gene3D" id="2.40.50.140">
    <property type="entry name" value="Nucleic acid-binding proteins"/>
    <property type="match status" value="1"/>
</dbReference>
<evidence type="ECO:0000259" key="8">
    <source>
        <dbReference type="Pfam" id="PF25145"/>
    </source>
</evidence>
<protein>
    <submittedName>
        <fullName evidence="9">Serine protease</fullName>
    </submittedName>
</protein>
<feature type="transmembrane region" description="Helical" evidence="5">
    <location>
        <begin position="287"/>
        <end position="304"/>
    </location>
</feature>
<dbReference type="Gene3D" id="3.90.226.10">
    <property type="entry name" value="2-enoyl-CoA Hydratase, Chain A, domain 1"/>
    <property type="match status" value="1"/>
</dbReference>
<dbReference type="GO" id="GO:0008233">
    <property type="term" value="F:peptidase activity"/>
    <property type="evidence" value="ECO:0007669"/>
    <property type="project" value="UniProtKB-KW"/>
</dbReference>
<dbReference type="InterPro" id="IPR002810">
    <property type="entry name" value="NfeD-like_C"/>
</dbReference>
<evidence type="ECO:0000256" key="5">
    <source>
        <dbReference type="SAM" id="Phobius"/>
    </source>
</evidence>
<dbReference type="EMBL" id="MEYH01000102">
    <property type="protein sequence ID" value="OGD13726.1"/>
    <property type="molecule type" value="Genomic_DNA"/>
</dbReference>
<dbReference type="Pfam" id="PF24961">
    <property type="entry name" value="NfeD_membrane"/>
    <property type="match status" value="1"/>
</dbReference>
<keyword evidence="2 5" id="KW-0812">Transmembrane</keyword>
<dbReference type="InterPro" id="IPR056738">
    <property type="entry name" value="NfeD1b_N"/>
</dbReference>
<evidence type="ECO:0000256" key="2">
    <source>
        <dbReference type="ARBA" id="ARBA00022692"/>
    </source>
</evidence>
<feature type="transmembrane region" description="Helical" evidence="5">
    <location>
        <begin position="336"/>
        <end position="359"/>
    </location>
</feature>
<feature type="domain" description="NfeD1b N-terminal" evidence="8">
    <location>
        <begin position="32"/>
        <end position="195"/>
    </location>
</feature>
<keyword evidence="4 5" id="KW-0472">Membrane</keyword>
<dbReference type="InterPro" id="IPR012340">
    <property type="entry name" value="NA-bd_OB-fold"/>
</dbReference>
<dbReference type="FunFam" id="2.40.50.140:FF:000336">
    <property type="entry name" value="Membrane-bound serine protease"/>
    <property type="match status" value="1"/>
</dbReference>
<evidence type="ECO:0000259" key="7">
    <source>
        <dbReference type="Pfam" id="PF24961"/>
    </source>
</evidence>
<dbReference type="GO" id="GO:0006508">
    <property type="term" value="P:proteolysis"/>
    <property type="evidence" value="ECO:0007669"/>
    <property type="project" value="UniProtKB-KW"/>
</dbReference>
<proteinExistence type="predicted"/>
<dbReference type="STRING" id="1797291.A2V47_00505"/>
<dbReference type="Proteomes" id="UP000177701">
    <property type="component" value="Unassembled WGS sequence"/>
</dbReference>
<name>A0A1F5A6F0_9BACT</name>
<comment type="subcellular location">
    <subcellularLocation>
        <location evidence="1">Membrane</location>
        <topology evidence="1">Multi-pass membrane protein</topology>
    </subcellularLocation>
</comment>
<dbReference type="InterPro" id="IPR029045">
    <property type="entry name" value="ClpP/crotonase-like_dom_sf"/>
</dbReference>
<dbReference type="AlphaFoldDB" id="A0A1F5A6F0"/>
<feature type="transmembrane region" description="Helical" evidence="5">
    <location>
        <begin position="263"/>
        <end position="281"/>
    </location>
</feature>
<dbReference type="PANTHER" id="PTHR33507">
    <property type="entry name" value="INNER MEMBRANE PROTEIN YBBJ"/>
    <property type="match status" value="1"/>
</dbReference>
<evidence type="ECO:0000313" key="9">
    <source>
        <dbReference type="EMBL" id="OGD13726.1"/>
    </source>
</evidence>
<dbReference type="Pfam" id="PF01957">
    <property type="entry name" value="NfeD"/>
    <property type="match status" value="1"/>
</dbReference>